<dbReference type="GO" id="GO:0015658">
    <property type="term" value="F:branched-chain amino acid transmembrane transporter activity"/>
    <property type="evidence" value="ECO:0007669"/>
    <property type="project" value="InterPro"/>
</dbReference>
<accession>A0A410JYK9</accession>
<feature type="transmembrane region" description="Helical" evidence="6">
    <location>
        <begin position="100"/>
        <end position="120"/>
    </location>
</feature>
<feature type="transmembrane region" description="Helical" evidence="6">
    <location>
        <begin position="49"/>
        <end position="67"/>
    </location>
</feature>
<evidence type="ECO:0000256" key="5">
    <source>
        <dbReference type="ARBA" id="ARBA00023136"/>
    </source>
</evidence>
<dbReference type="InterPro" id="IPR001851">
    <property type="entry name" value="ABC_transp_permease"/>
</dbReference>
<protein>
    <submittedName>
        <fullName evidence="7">Branched-chain amino acid ABC transporter permease</fullName>
    </submittedName>
</protein>
<keyword evidence="2" id="KW-1003">Cell membrane</keyword>
<gene>
    <name evidence="7" type="ORF">EP073_07320</name>
</gene>
<feature type="transmembrane region" description="Helical" evidence="6">
    <location>
        <begin position="174"/>
        <end position="192"/>
    </location>
</feature>
<feature type="transmembrane region" description="Helical" evidence="6">
    <location>
        <begin position="265"/>
        <end position="287"/>
    </location>
</feature>
<dbReference type="GO" id="GO:0005886">
    <property type="term" value="C:plasma membrane"/>
    <property type="evidence" value="ECO:0007669"/>
    <property type="project" value="UniProtKB-SubCell"/>
</dbReference>
<sequence length="350" mass="38505">MSYVNCGNFKTSYEKDAELFQTRLSKFLIYAFVTALFAVPFFLGDYLLYVMNLIFIAVIGAVGLNILTGFTGLISLGQGAFMGVGAYAAGYLSLTYGLPFFLAIPAAGLVTAVFGAFFGIPSLRLKGLYLSIATLAAQFIIEFGFIRLEFITGGVTGLSIDYASFLGHEIDSDFSFYFLALVLCIIMTLAGVNMMRTRAGRAFLSIRDNYIAAEAMGINLFRYKLISFAVSSFYAGVAGSLWAYYTTIITPENFTIGVSIQYLSMIIIGGLGSILGSIFGAVFIVILPEVLQSFSDWAGGYYPNLTQIIGSIKEGVFGLVIILFLMFEPEGMVRRWRLIKAYWKLWPFSY</sequence>
<evidence type="ECO:0000256" key="1">
    <source>
        <dbReference type="ARBA" id="ARBA00004651"/>
    </source>
</evidence>
<dbReference type="Pfam" id="PF02653">
    <property type="entry name" value="BPD_transp_2"/>
    <property type="match status" value="1"/>
</dbReference>
<reference evidence="7 8" key="1">
    <citation type="submission" date="2019-01" db="EMBL/GenBank/DDBJ databases">
        <title>Geovibrio thiophilus DSM 11263, complete genome.</title>
        <authorList>
            <person name="Spring S."/>
            <person name="Bunk B."/>
            <person name="Sproer C."/>
        </authorList>
    </citation>
    <scope>NUCLEOTIDE SEQUENCE [LARGE SCALE GENOMIC DNA]</scope>
    <source>
        <strain evidence="7 8">DSM 11263</strain>
    </source>
</reference>
<feature type="transmembrane region" description="Helical" evidence="6">
    <location>
        <begin position="225"/>
        <end position="245"/>
    </location>
</feature>
<dbReference type="Proteomes" id="UP000287502">
    <property type="component" value="Chromosome"/>
</dbReference>
<feature type="transmembrane region" description="Helical" evidence="6">
    <location>
        <begin position="127"/>
        <end position="146"/>
    </location>
</feature>
<evidence type="ECO:0000256" key="3">
    <source>
        <dbReference type="ARBA" id="ARBA00022692"/>
    </source>
</evidence>
<feature type="transmembrane region" description="Helical" evidence="6">
    <location>
        <begin position="27"/>
        <end position="43"/>
    </location>
</feature>
<dbReference type="CDD" id="cd06581">
    <property type="entry name" value="TM_PBP1_LivM_like"/>
    <property type="match status" value="1"/>
</dbReference>
<evidence type="ECO:0000313" key="8">
    <source>
        <dbReference type="Proteomes" id="UP000287502"/>
    </source>
</evidence>
<dbReference type="AlphaFoldDB" id="A0A410JYK9"/>
<keyword evidence="8" id="KW-1185">Reference proteome</keyword>
<keyword evidence="4 6" id="KW-1133">Transmembrane helix</keyword>
<dbReference type="PANTHER" id="PTHR30482:SF5">
    <property type="entry name" value="ABC TRANSPORTER PERMEASE PROTEIN"/>
    <property type="match status" value="1"/>
</dbReference>
<keyword evidence="3 6" id="KW-0812">Transmembrane</keyword>
<dbReference type="OrthoDB" id="9804361at2"/>
<proteinExistence type="predicted"/>
<dbReference type="RefSeq" id="WP_128466505.1">
    <property type="nucleotide sequence ID" value="NZ_CP035108.1"/>
</dbReference>
<dbReference type="PANTHER" id="PTHR30482">
    <property type="entry name" value="HIGH-AFFINITY BRANCHED-CHAIN AMINO ACID TRANSPORT SYSTEM PERMEASE"/>
    <property type="match status" value="1"/>
</dbReference>
<organism evidence="7 8">
    <name type="scientific">Geovibrio thiophilus</name>
    <dbReference type="NCBI Taxonomy" id="139438"/>
    <lineage>
        <taxon>Bacteria</taxon>
        <taxon>Pseudomonadati</taxon>
        <taxon>Deferribacterota</taxon>
        <taxon>Deferribacteres</taxon>
        <taxon>Deferribacterales</taxon>
        <taxon>Geovibrionaceae</taxon>
        <taxon>Geovibrio</taxon>
    </lineage>
</organism>
<comment type="subcellular location">
    <subcellularLocation>
        <location evidence="1">Cell membrane</location>
        <topology evidence="1">Multi-pass membrane protein</topology>
    </subcellularLocation>
</comment>
<name>A0A410JYK9_9BACT</name>
<evidence type="ECO:0000313" key="7">
    <source>
        <dbReference type="EMBL" id="QAR33219.1"/>
    </source>
</evidence>
<evidence type="ECO:0000256" key="2">
    <source>
        <dbReference type="ARBA" id="ARBA00022475"/>
    </source>
</evidence>
<evidence type="ECO:0000256" key="4">
    <source>
        <dbReference type="ARBA" id="ARBA00022989"/>
    </source>
</evidence>
<evidence type="ECO:0000256" key="6">
    <source>
        <dbReference type="SAM" id="Phobius"/>
    </source>
</evidence>
<dbReference type="InterPro" id="IPR043428">
    <property type="entry name" value="LivM-like"/>
</dbReference>
<dbReference type="KEGG" id="gtl:EP073_07320"/>
<keyword evidence="5 6" id="KW-0472">Membrane</keyword>
<feature type="transmembrane region" description="Helical" evidence="6">
    <location>
        <begin position="308"/>
        <end position="327"/>
    </location>
</feature>
<dbReference type="EMBL" id="CP035108">
    <property type="protein sequence ID" value="QAR33219.1"/>
    <property type="molecule type" value="Genomic_DNA"/>
</dbReference>